<keyword evidence="3" id="KW-0378">Hydrolase</keyword>
<feature type="binding site" evidence="2">
    <location>
        <position position="22"/>
    </location>
    <ligand>
        <name>Zn(2+)</name>
        <dbReference type="ChEBI" id="CHEBI:29105"/>
        <label>1</label>
    </ligand>
</feature>
<feature type="binding site" evidence="2">
    <location>
        <position position="116"/>
    </location>
    <ligand>
        <name>Zn(2+)</name>
        <dbReference type="ChEBI" id="CHEBI:29105"/>
        <label>2</label>
    </ligand>
</feature>
<dbReference type="InterPro" id="IPR007035">
    <property type="entry name" value="Peptidase_M55"/>
</dbReference>
<evidence type="ECO:0000313" key="4">
    <source>
        <dbReference type="Proteomes" id="UP000250369"/>
    </source>
</evidence>
<feature type="binding site" evidence="2">
    <location>
        <position position="20"/>
    </location>
    <ligand>
        <name>Zn(2+)</name>
        <dbReference type="ChEBI" id="CHEBI:29105"/>
        <label>1</label>
    </ligand>
</feature>
<dbReference type="GO" id="GO:0046872">
    <property type="term" value="F:metal ion binding"/>
    <property type="evidence" value="ECO:0007669"/>
    <property type="project" value="UniProtKB-KW"/>
</dbReference>
<feature type="binding site" evidence="2">
    <location>
        <position position="20"/>
    </location>
    <ligand>
        <name>Zn(2+)</name>
        <dbReference type="ChEBI" id="CHEBI:29105"/>
        <label>2</label>
    </ligand>
</feature>
<protein>
    <submittedName>
        <fullName evidence="3">Aminopeptidase</fullName>
    </submittedName>
</protein>
<dbReference type="GO" id="GO:0004177">
    <property type="term" value="F:aminopeptidase activity"/>
    <property type="evidence" value="ECO:0007669"/>
    <property type="project" value="UniProtKB-KW"/>
</dbReference>
<dbReference type="EMBL" id="QMFB01000018">
    <property type="protein sequence ID" value="RAV17692.1"/>
    <property type="molecule type" value="Genomic_DNA"/>
</dbReference>
<organism evidence="3 4">
    <name type="scientific">Paenibacillus contaminans</name>
    <dbReference type="NCBI Taxonomy" id="450362"/>
    <lineage>
        <taxon>Bacteria</taxon>
        <taxon>Bacillati</taxon>
        <taxon>Bacillota</taxon>
        <taxon>Bacilli</taxon>
        <taxon>Bacillales</taxon>
        <taxon>Paenibacillaceae</taxon>
        <taxon>Paenibacillus</taxon>
    </lineage>
</organism>
<feature type="active site" description="Nucleophile" evidence="1">
    <location>
        <position position="128"/>
    </location>
</feature>
<dbReference type="Gene3D" id="3.30.1360.130">
    <property type="entry name" value="Dipeptide transport protein"/>
    <property type="match status" value="1"/>
</dbReference>
<dbReference type="AlphaFoldDB" id="A0A329MDN1"/>
<proteinExistence type="predicted"/>
<feature type="binding site" evidence="2">
    <location>
        <position position="147"/>
    </location>
    <ligand>
        <name>Zn(2+)</name>
        <dbReference type="ChEBI" id="CHEBI:29105"/>
        <label>2</label>
    </ligand>
</feature>
<comment type="caution">
    <text evidence="3">The sequence shown here is derived from an EMBL/GenBank/DDBJ whole genome shotgun (WGS) entry which is preliminary data.</text>
</comment>
<dbReference type="Pfam" id="PF04951">
    <property type="entry name" value="Peptidase_M55"/>
    <property type="match status" value="1"/>
</dbReference>
<evidence type="ECO:0000313" key="3">
    <source>
        <dbReference type="EMBL" id="RAV17692.1"/>
    </source>
</evidence>
<reference evidence="3 4" key="1">
    <citation type="journal article" date="2009" name="Int. J. Syst. Evol. Microbiol.">
        <title>Paenibacillus contaminans sp. nov., isolated from a contaminated laboratory plate.</title>
        <authorList>
            <person name="Chou J.H."/>
            <person name="Lee J.H."/>
            <person name="Lin M.C."/>
            <person name="Chang P.S."/>
            <person name="Arun A.B."/>
            <person name="Young C.C."/>
            <person name="Chen W.M."/>
        </authorList>
    </citation>
    <scope>NUCLEOTIDE SEQUENCE [LARGE SCALE GENOMIC DNA]</scope>
    <source>
        <strain evidence="3 4">CKOBP-6</strain>
    </source>
</reference>
<dbReference type="Proteomes" id="UP000250369">
    <property type="component" value="Unassembled WGS sequence"/>
</dbReference>
<feature type="binding site" evidence="2">
    <location>
        <position position="72"/>
    </location>
    <ligand>
        <name>Zn(2+)</name>
        <dbReference type="ChEBI" id="CHEBI:29105"/>
        <label>2</label>
    </ligand>
</feature>
<dbReference type="InterPro" id="IPR027476">
    <property type="entry name" value="DppA_N"/>
</dbReference>
<gene>
    <name evidence="3" type="ORF">DQG23_26560</name>
</gene>
<name>A0A329MDN1_9BACL</name>
<keyword evidence="3" id="KW-0645">Protease</keyword>
<keyword evidence="3" id="KW-0031">Aminopeptidase</keyword>
<evidence type="ECO:0000256" key="1">
    <source>
        <dbReference type="PIRSR" id="PIRSR015853-1"/>
    </source>
</evidence>
<dbReference type="PIRSF" id="PIRSF015853">
    <property type="entry name" value="Pep_DppA"/>
    <property type="match status" value="1"/>
</dbReference>
<dbReference type="SUPFAM" id="SSF63992">
    <property type="entry name" value="Dipeptide transport protein"/>
    <property type="match status" value="1"/>
</dbReference>
<evidence type="ECO:0000256" key="2">
    <source>
        <dbReference type="PIRSR" id="PIRSR015853-2"/>
    </source>
</evidence>
<keyword evidence="2" id="KW-0862">Zinc</keyword>
<dbReference type="InterPro" id="IPR036177">
    <property type="entry name" value="Peptidase_M55_sf"/>
</dbReference>
<sequence length="272" mass="29414">MNYQTNLRGGLGMHVYILTDMEGVSLVTKWEQVQQGHPFYAKYQPVLTAEVNAAIEGAFAAGATRVVVNDGHGSADYNLLWDRLDPRAELERPDSASNIFPGMDETFHAMLMIGYHSMEGTPNAVMPHTQSHTNVLYYEINGRKIGEIGQMALIAGGYGVPVAYVSGDAAAVAEARQFLGEDLPATIVKQGHANGGATSLHPNEAAKRIRRDVEAALALSRRDSFVIPGPYEVKCAFKSKALADERAGQPGVERIDELTTSRTVTSVKAILT</sequence>
<keyword evidence="2" id="KW-0479">Metal-binding</keyword>
<accession>A0A329MDN1</accession>
<keyword evidence="4" id="KW-1185">Reference proteome</keyword>
<dbReference type="Gene3D" id="3.40.50.10780">
    <property type="entry name" value="Dipeptide transport protein"/>
    <property type="match status" value="1"/>
</dbReference>